<proteinExistence type="predicted"/>
<feature type="signal peptide" evidence="1">
    <location>
        <begin position="1"/>
        <end position="22"/>
    </location>
</feature>
<reference evidence="2 3" key="1">
    <citation type="submission" date="2020-08" db="EMBL/GenBank/DDBJ databases">
        <title>Genome public.</title>
        <authorList>
            <person name="Liu C."/>
            <person name="Sun Q."/>
        </authorList>
    </citation>
    <scope>NUCLEOTIDE SEQUENCE [LARGE SCALE GENOMIC DNA]</scope>
    <source>
        <strain evidence="2 3">New-7</strain>
    </source>
</reference>
<evidence type="ECO:0008006" key="4">
    <source>
        <dbReference type="Google" id="ProtNLM"/>
    </source>
</evidence>
<name>A0ABR7CMX6_9BACT</name>
<accession>A0ABR7CMX6</accession>
<protein>
    <recommendedName>
        <fullName evidence="4">Pectate lyase superfamily protein domain-containing protein</fullName>
    </recommendedName>
</protein>
<dbReference type="InterPro" id="IPR011050">
    <property type="entry name" value="Pectin_lyase_fold/virulence"/>
</dbReference>
<evidence type="ECO:0000313" key="2">
    <source>
        <dbReference type="EMBL" id="MBC5617021.1"/>
    </source>
</evidence>
<keyword evidence="3" id="KW-1185">Reference proteome</keyword>
<keyword evidence="1" id="KW-0732">Signal</keyword>
<organism evidence="2 3">
    <name type="scientific">Alistipes hominis</name>
    <dbReference type="NCBI Taxonomy" id="2763015"/>
    <lineage>
        <taxon>Bacteria</taxon>
        <taxon>Pseudomonadati</taxon>
        <taxon>Bacteroidota</taxon>
        <taxon>Bacteroidia</taxon>
        <taxon>Bacteroidales</taxon>
        <taxon>Rikenellaceae</taxon>
        <taxon>Alistipes</taxon>
    </lineage>
</organism>
<feature type="chain" id="PRO_5046541132" description="Pectate lyase superfamily protein domain-containing protein" evidence="1">
    <location>
        <begin position="23"/>
        <end position="575"/>
    </location>
</feature>
<sequence>MTNLFRALRTGVLLSFCFPCFAAGQMIYVDRVDPQYVVEPLVKNDRGAAQSNTKRIAAIMQRAPQGATLFFPGGDYYFAGSAAPNRGTIESTATGQVFRGEGAGTTRIFQTDARRDFGFVCREDLKRVPAATIRIRHKGCVIDGMTVALDRQTPSKTIAGTAAIQIAHIAYHPDNNVGIIETTGRGADFLLDHVIVSRVNVGEQLGSGILSDKFFEVGIDIIGSGGHVRVSDVNRLDARTGIRLDNGNHCGQGEYQFESIYCMGNPAVFRDGVFFDWVGGQAPSIHNSSCSFTSGIFAGPRGKFGDRLNPYPEAEVVRRPGRDWDWLTLHGHSVVDDPNPAQRTEWYGLPRYAEVVRIGSEPAVGGREWVAGKDFDVVRVEGGDCDAASRIVWKGGDRPAAGSVYYVTFRQPAEYRVHDLEWGNAINVSMQEANQSDGFAVKFSDQGVGHLNPDFRFGVGYNFLFSGMFVINGDFIFDGDVDLVNITGLTSGVCNIRLQGADANRKCRRISVNNSTLNYLRLGDFTENIRSSNNFMDNVCQVLSADPQALPELIRARKYVLDGQTPVEAVPSFEK</sequence>
<evidence type="ECO:0000313" key="3">
    <source>
        <dbReference type="Proteomes" id="UP000636891"/>
    </source>
</evidence>
<evidence type="ECO:0000256" key="1">
    <source>
        <dbReference type="SAM" id="SignalP"/>
    </source>
</evidence>
<comment type="caution">
    <text evidence="2">The sequence shown here is derived from an EMBL/GenBank/DDBJ whole genome shotgun (WGS) entry which is preliminary data.</text>
</comment>
<gene>
    <name evidence="2" type="ORF">H8S08_08335</name>
</gene>
<dbReference type="RefSeq" id="WP_055205693.1">
    <property type="nucleotide sequence ID" value="NZ_JACOOK010000004.1"/>
</dbReference>
<dbReference type="SUPFAM" id="SSF51126">
    <property type="entry name" value="Pectin lyase-like"/>
    <property type="match status" value="1"/>
</dbReference>
<dbReference type="Proteomes" id="UP000636891">
    <property type="component" value="Unassembled WGS sequence"/>
</dbReference>
<dbReference type="EMBL" id="JACOOK010000004">
    <property type="protein sequence ID" value="MBC5617021.1"/>
    <property type="molecule type" value="Genomic_DNA"/>
</dbReference>